<gene>
    <name evidence="3" type="ORF">GCM10008937_20070</name>
</gene>
<evidence type="ECO:0000256" key="1">
    <source>
        <dbReference type="ARBA" id="ARBA00006484"/>
    </source>
</evidence>
<dbReference type="Pfam" id="PF00106">
    <property type="entry name" value="adh_short"/>
    <property type="match status" value="1"/>
</dbReference>
<dbReference type="Proteomes" id="UP001500191">
    <property type="component" value="Unassembled WGS sequence"/>
</dbReference>
<dbReference type="EMBL" id="BAAADB010000016">
    <property type="protein sequence ID" value="GAA0512259.1"/>
    <property type="molecule type" value="Genomic_DNA"/>
</dbReference>
<dbReference type="PANTHER" id="PTHR44196">
    <property type="entry name" value="DEHYDROGENASE/REDUCTASE SDR FAMILY MEMBER 7B"/>
    <property type="match status" value="1"/>
</dbReference>
<name>A0ABP3M2Y9_9DEIO</name>
<comment type="caution">
    <text evidence="3">The sequence shown here is derived from an EMBL/GenBank/DDBJ whole genome shotgun (WGS) entry which is preliminary data.</text>
</comment>
<dbReference type="Gene3D" id="3.40.50.720">
    <property type="entry name" value="NAD(P)-binding Rossmann-like Domain"/>
    <property type="match status" value="1"/>
</dbReference>
<accession>A0ABP3M2Y9</accession>
<reference evidence="4" key="1">
    <citation type="journal article" date="2019" name="Int. J. Syst. Evol. Microbiol.">
        <title>The Global Catalogue of Microorganisms (GCM) 10K type strain sequencing project: providing services to taxonomists for standard genome sequencing and annotation.</title>
        <authorList>
            <consortium name="The Broad Institute Genomics Platform"/>
            <consortium name="The Broad Institute Genome Sequencing Center for Infectious Disease"/>
            <person name="Wu L."/>
            <person name="Ma J."/>
        </authorList>
    </citation>
    <scope>NUCLEOTIDE SEQUENCE [LARGE SCALE GENOMIC DNA]</scope>
    <source>
        <strain evidence="4">JCM 14368</strain>
    </source>
</reference>
<sequence>MDMANLGSSTIMLTGAGGALATAIAQELDDAGAQMVLVGRGESLARAADRFPATEVLDLDLTDPSSIDTLRRVKVDTLIHTVGSYSTQDAHKATPENLREAFDTNMGSLFHAVQGVLPHMLRQKDGLIMGVSAGQAARLSGPKAALYTASKAAVAAYILSLHDELKHKGVRGMVLYPMGAIDTPGNRDAGMAWDSMIDPRGLAKSVAHALTRPDRAHITEIKVYPDT</sequence>
<comment type="similarity">
    <text evidence="1">Belongs to the short-chain dehydrogenases/reductases (SDR) family.</text>
</comment>
<keyword evidence="2" id="KW-0560">Oxidoreductase</keyword>
<dbReference type="PANTHER" id="PTHR44196:SF1">
    <property type="entry name" value="DEHYDROGENASE_REDUCTASE SDR FAMILY MEMBER 7B"/>
    <property type="match status" value="1"/>
</dbReference>
<dbReference type="InterPro" id="IPR002347">
    <property type="entry name" value="SDR_fam"/>
</dbReference>
<protein>
    <submittedName>
        <fullName evidence="3">SDR family oxidoreductase</fullName>
    </submittedName>
</protein>
<dbReference type="SUPFAM" id="SSF51735">
    <property type="entry name" value="NAD(P)-binding Rossmann-fold domains"/>
    <property type="match status" value="1"/>
</dbReference>
<dbReference type="PRINTS" id="PR00081">
    <property type="entry name" value="GDHRDH"/>
</dbReference>
<evidence type="ECO:0000313" key="3">
    <source>
        <dbReference type="EMBL" id="GAA0512259.1"/>
    </source>
</evidence>
<evidence type="ECO:0000313" key="4">
    <source>
        <dbReference type="Proteomes" id="UP001500191"/>
    </source>
</evidence>
<dbReference type="CDD" id="cd05233">
    <property type="entry name" value="SDR_c"/>
    <property type="match status" value="1"/>
</dbReference>
<proteinExistence type="inferred from homology"/>
<keyword evidence="4" id="KW-1185">Reference proteome</keyword>
<dbReference type="InterPro" id="IPR036291">
    <property type="entry name" value="NAD(P)-bd_dom_sf"/>
</dbReference>
<evidence type="ECO:0000256" key="2">
    <source>
        <dbReference type="ARBA" id="ARBA00023002"/>
    </source>
</evidence>
<organism evidence="3 4">
    <name type="scientific">Deinococcus depolymerans</name>
    <dbReference type="NCBI Taxonomy" id="392408"/>
    <lineage>
        <taxon>Bacteria</taxon>
        <taxon>Thermotogati</taxon>
        <taxon>Deinococcota</taxon>
        <taxon>Deinococci</taxon>
        <taxon>Deinococcales</taxon>
        <taxon>Deinococcaceae</taxon>
        <taxon>Deinococcus</taxon>
    </lineage>
</organism>